<gene>
    <name evidence="12" type="ORF">pdam_00010576</name>
</gene>
<keyword evidence="4 10" id="KW-1133">Transmembrane helix</keyword>
<sequence>MELTPTQRKNLVPLVLFLANLIYLYLGGLIFESIEYEPKTKYTTTDDVSLFLETLKETSLGKRMLPSDFDSKEVVKGLQTDSLKNLNDKFEKIQNERIIASRPHWSFSNSLFFATTVVTTIGYGNLAPISLGGRMFCIIYALIGIPLTLMLLAVVGNHIVHYLNNACAWLVNRIRAYHSNYEFESADTQINAPVWIALPIIFVFLAIMSSMYCALEGWDFGTALYFIFITFTTIGFGDIVPRSQALALIFQGIWINLMLLYIGLSIVSITINLCAQSLMAQLKKTGLHTKILQLFSTQGDSAEGINARTQQGETADRDQARKSNRRKGKIGERIAMSDLEPRSDGERSGPGREDKEHSTRLKINREADGKHYGTLQE</sequence>
<protein>
    <recommendedName>
        <fullName evidence="11">Potassium channel domain-containing protein</fullName>
    </recommendedName>
</protein>
<dbReference type="Pfam" id="PF07885">
    <property type="entry name" value="Ion_trans_2"/>
    <property type="match status" value="2"/>
</dbReference>
<keyword evidence="3 8" id="KW-0812">Transmembrane</keyword>
<evidence type="ECO:0000259" key="11">
    <source>
        <dbReference type="Pfam" id="PF07885"/>
    </source>
</evidence>
<feature type="transmembrane region" description="Helical" evidence="10">
    <location>
        <begin position="253"/>
        <end position="275"/>
    </location>
</feature>
<feature type="transmembrane region" description="Helical" evidence="10">
    <location>
        <begin position="194"/>
        <end position="215"/>
    </location>
</feature>
<dbReference type="PANTHER" id="PTHR11003:SF345">
    <property type="entry name" value="TWIK FAMILY OF POTASSIUM CHANNELS PROTEIN 18"/>
    <property type="match status" value="1"/>
</dbReference>
<keyword evidence="2 8" id="KW-0813">Transport</keyword>
<name>A0A3M6UUB8_POCDA</name>
<dbReference type="PANTHER" id="PTHR11003">
    <property type="entry name" value="POTASSIUM CHANNEL, SUBFAMILY K"/>
    <property type="match status" value="1"/>
</dbReference>
<dbReference type="GO" id="GO:0022841">
    <property type="term" value="F:potassium ion leak channel activity"/>
    <property type="evidence" value="ECO:0007669"/>
    <property type="project" value="TreeGrafter"/>
</dbReference>
<evidence type="ECO:0000256" key="2">
    <source>
        <dbReference type="ARBA" id="ARBA00022448"/>
    </source>
</evidence>
<feature type="domain" description="Potassium channel" evidence="11">
    <location>
        <begin position="202"/>
        <end position="276"/>
    </location>
</feature>
<feature type="transmembrane region" description="Helical" evidence="10">
    <location>
        <begin position="111"/>
        <end position="131"/>
    </location>
</feature>
<keyword evidence="5 8" id="KW-0406">Ion transport</keyword>
<organism evidence="12 13">
    <name type="scientific">Pocillopora damicornis</name>
    <name type="common">Cauliflower coral</name>
    <name type="synonym">Millepora damicornis</name>
    <dbReference type="NCBI Taxonomy" id="46731"/>
    <lineage>
        <taxon>Eukaryota</taxon>
        <taxon>Metazoa</taxon>
        <taxon>Cnidaria</taxon>
        <taxon>Anthozoa</taxon>
        <taxon>Hexacorallia</taxon>
        <taxon>Scleractinia</taxon>
        <taxon>Astrocoeniina</taxon>
        <taxon>Pocilloporidae</taxon>
        <taxon>Pocillopora</taxon>
    </lineage>
</organism>
<evidence type="ECO:0000256" key="1">
    <source>
        <dbReference type="ARBA" id="ARBA00004141"/>
    </source>
</evidence>
<dbReference type="Proteomes" id="UP000275408">
    <property type="component" value="Unassembled WGS sequence"/>
</dbReference>
<dbReference type="EMBL" id="RCHS01000689">
    <property type="protein sequence ID" value="RMX57240.1"/>
    <property type="molecule type" value="Genomic_DNA"/>
</dbReference>
<feature type="region of interest" description="Disordered" evidence="9">
    <location>
        <begin position="303"/>
        <end position="377"/>
    </location>
</feature>
<dbReference type="GO" id="GO:0005886">
    <property type="term" value="C:plasma membrane"/>
    <property type="evidence" value="ECO:0007669"/>
    <property type="project" value="TreeGrafter"/>
</dbReference>
<evidence type="ECO:0000256" key="9">
    <source>
        <dbReference type="SAM" id="MobiDB-lite"/>
    </source>
</evidence>
<dbReference type="GO" id="GO:0015271">
    <property type="term" value="F:outward rectifier potassium channel activity"/>
    <property type="evidence" value="ECO:0007669"/>
    <property type="project" value="TreeGrafter"/>
</dbReference>
<accession>A0A3M6UUB8</accession>
<comment type="subcellular location">
    <subcellularLocation>
        <location evidence="1">Membrane</location>
        <topology evidence="1">Multi-pass membrane protein</topology>
    </subcellularLocation>
</comment>
<keyword evidence="6 10" id="KW-0472">Membrane</keyword>
<evidence type="ECO:0000313" key="13">
    <source>
        <dbReference type="Proteomes" id="UP000275408"/>
    </source>
</evidence>
<comment type="caution">
    <text evidence="12">The sequence shown here is derived from an EMBL/GenBank/DDBJ whole genome shotgun (WGS) entry which is preliminary data.</text>
</comment>
<evidence type="ECO:0000256" key="10">
    <source>
        <dbReference type="SAM" id="Phobius"/>
    </source>
</evidence>
<feature type="domain" description="Potassium channel" evidence="11">
    <location>
        <begin position="104"/>
        <end position="159"/>
    </location>
</feature>
<dbReference type="GO" id="GO:0030322">
    <property type="term" value="P:stabilization of membrane potential"/>
    <property type="evidence" value="ECO:0007669"/>
    <property type="project" value="TreeGrafter"/>
</dbReference>
<feature type="transmembrane region" description="Helical" evidence="10">
    <location>
        <begin position="138"/>
        <end position="160"/>
    </location>
</feature>
<proteinExistence type="inferred from homology"/>
<evidence type="ECO:0000256" key="6">
    <source>
        <dbReference type="ARBA" id="ARBA00023136"/>
    </source>
</evidence>
<dbReference type="InterPro" id="IPR003280">
    <property type="entry name" value="2pore_dom_K_chnl"/>
</dbReference>
<dbReference type="AlphaFoldDB" id="A0A3M6UUB8"/>
<keyword evidence="13" id="KW-1185">Reference proteome</keyword>
<dbReference type="InterPro" id="IPR013099">
    <property type="entry name" value="K_chnl_dom"/>
</dbReference>
<feature type="transmembrane region" description="Helical" evidence="10">
    <location>
        <begin position="222"/>
        <end position="241"/>
    </location>
</feature>
<evidence type="ECO:0000256" key="8">
    <source>
        <dbReference type="RuleBase" id="RU003857"/>
    </source>
</evidence>
<dbReference type="Gene3D" id="1.10.287.70">
    <property type="match status" value="1"/>
</dbReference>
<dbReference type="OMA" id="FQGIWIN"/>
<evidence type="ECO:0000256" key="5">
    <source>
        <dbReference type="ARBA" id="ARBA00023065"/>
    </source>
</evidence>
<dbReference type="OrthoDB" id="5966223at2759"/>
<feature type="compositionally biased region" description="Basic and acidic residues" evidence="9">
    <location>
        <begin position="339"/>
        <end position="371"/>
    </location>
</feature>
<evidence type="ECO:0000313" key="12">
    <source>
        <dbReference type="EMBL" id="RMX57240.1"/>
    </source>
</evidence>
<dbReference type="STRING" id="46731.A0A3M6UUB8"/>
<dbReference type="SUPFAM" id="SSF81324">
    <property type="entry name" value="Voltage-gated potassium channels"/>
    <property type="match status" value="2"/>
</dbReference>
<evidence type="ECO:0000256" key="4">
    <source>
        <dbReference type="ARBA" id="ARBA00022989"/>
    </source>
</evidence>
<comment type="similarity">
    <text evidence="8">Belongs to the two pore domain potassium channel (TC 1.A.1.8) family.</text>
</comment>
<evidence type="ECO:0000256" key="7">
    <source>
        <dbReference type="ARBA" id="ARBA00023303"/>
    </source>
</evidence>
<keyword evidence="7 8" id="KW-0407">Ion channel</keyword>
<feature type="transmembrane region" description="Helical" evidence="10">
    <location>
        <begin position="12"/>
        <end position="31"/>
    </location>
</feature>
<evidence type="ECO:0000256" key="3">
    <source>
        <dbReference type="ARBA" id="ARBA00022692"/>
    </source>
</evidence>
<dbReference type="PRINTS" id="PR01333">
    <property type="entry name" value="2POREKCHANEL"/>
</dbReference>
<reference evidence="12 13" key="1">
    <citation type="journal article" date="2018" name="Sci. Rep.">
        <title>Comparative analysis of the Pocillopora damicornis genome highlights role of immune system in coral evolution.</title>
        <authorList>
            <person name="Cunning R."/>
            <person name="Bay R.A."/>
            <person name="Gillette P."/>
            <person name="Baker A.C."/>
            <person name="Traylor-Knowles N."/>
        </authorList>
    </citation>
    <scope>NUCLEOTIDE SEQUENCE [LARGE SCALE GENOMIC DNA]</scope>
    <source>
        <strain evidence="12">RSMAS</strain>
        <tissue evidence="12">Whole animal</tissue>
    </source>
</reference>